<dbReference type="EMBL" id="OIVN01001094">
    <property type="protein sequence ID" value="SPC89758.1"/>
    <property type="molecule type" value="Genomic_DNA"/>
</dbReference>
<dbReference type="InterPro" id="IPR013103">
    <property type="entry name" value="RVT_2"/>
</dbReference>
<dbReference type="Pfam" id="PF14223">
    <property type="entry name" value="Retrotran_gag_2"/>
    <property type="match status" value="1"/>
</dbReference>
<feature type="domain" description="Reverse transcriptase Ty1/copia-type" evidence="2">
    <location>
        <begin position="971"/>
        <end position="1060"/>
    </location>
</feature>
<dbReference type="CDD" id="cd09272">
    <property type="entry name" value="RNase_HI_RT_Ty1"/>
    <property type="match status" value="1"/>
</dbReference>
<dbReference type="InterPro" id="IPR029063">
    <property type="entry name" value="SAM-dependent_MTases_sf"/>
</dbReference>
<feature type="compositionally biased region" description="Polar residues" evidence="1">
    <location>
        <begin position="633"/>
        <end position="647"/>
    </location>
</feature>
<evidence type="ECO:0000313" key="3">
    <source>
        <dbReference type="EMBL" id="SPC89758.1"/>
    </source>
</evidence>
<dbReference type="Pfam" id="PF07727">
    <property type="entry name" value="RVT_2"/>
    <property type="match status" value="2"/>
</dbReference>
<feature type="domain" description="Reverse transcriptase Ty1/copia-type" evidence="2">
    <location>
        <begin position="908"/>
        <end position="968"/>
    </location>
</feature>
<dbReference type="PANTHER" id="PTHR47481:SF10">
    <property type="entry name" value="COPIA-LIKE POLYPROTEIN_RETROTRANSPOSON"/>
    <property type="match status" value="1"/>
</dbReference>
<dbReference type="SUPFAM" id="SSF56672">
    <property type="entry name" value="DNA/RNA polymerases"/>
    <property type="match status" value="1"/>
</dbReference>
<dbReference type="SUPFAM" id="SSF53335">
    <property type="entry name" value="S-adenosyl-L-methionine-dependent methyltransferases"/>
    <property type="match status" value="1"/>
</dbReference>
<evidence type="ECO:0000259" key="2">
    <source>
        <dbReference type="Pfam" id="PF07727"/>
    </source>
</evidence>
<gene>
    <name evidence="3" type="ORF">FSB_LOCUS17640</name>
</gene>
<organism evidence="3">
    <name type="scientific">Fagus sylvatica</name>
    <name type="common">Beechnut</name>
    <dbReference type="NCBI Taxonomy" id="28930"/>
    <lineage>
        <taxon>Eukaryota</taxon>
        <taxon>Viridiplantae</taxon>
        <taxon>Streptophyta</taxon>
        <taxon>Embryophyta</taxon>
        <taxon>Tracheophyta</taxon>
        <taxon>Spermatophyta</taxon>
        <taxon>Magnoliopsida</taxon>
        <taxon>eudicotyledons</taxon>
        <taxon>Gunneridae</taxon>
        <taxon>Pentapetalae</taxon>
        <taxon>rosids</taxon>
        <taxon>fabids</taxon>
        <taxon>Fagales</taxon>
        <taxon>Fagaceae</taxon>
        <taxon>Fagus</taxon>
    </lineage>
</organism>
<sequence length="1287" mass="143226">MWRRCSLAWNGRRRFSTAVRRRIDDEGDWSFSSEWWGTESDGHTVLRSASDKGNGVVSVLAYPSSKPSEMHWAGMERWLEQRYAEVRPGCEDDGRFKILGYQWRALRFNEDTRQSTVKVMAAYRQSEPASICLMQQPHCLAVPYLKSMVSVGLATIASCGFDINNAAHGKKTMNILCIGHGGGSLPLFLASRIKDKQKQCPCIKWIPDIHDLGAVIHIVEIDPLVISASIKAMGFPAFSVMTPSGERAFSKPSTIDEVMWKGTHERLYLYESDAEKYVLDNTNLYDMVFIDAYDGEDIFPRTLWDSSSQFLKALSNQLHPRHGTVVVNLHSDSEILNPDGSVPSFLPQILPMGRYVSGIGRAYKDVLLGNGSCGGKEGSGLGFSVSVPWTYVNMFSSSSSTTTTNSTSHSQNRTTPILTSSTHLQIKLTKDNYLSWKTAITPYINGNKILHHIDGTTATPPKHIPSPTTPSVLIPNPTYNTWFETDQLLLSVLVSTISESLVSTLVGLSSSLEVWITLEKMFSSQSKAWVMQTRYHLATLKKGNSTISEDFHKAKTYANLLASIRQPLSNNDIVTYLLVGLPSDYDSLIVTVTICLEDFPLDDLYGHLLTHELRLEQQATVPDLGFPTANLATKPSSPNQPHRSFTNFHDCGNNGGRGHGKGHFSRGPSKNGSYSNTSTSWPFCQICLKVGHTAPACWHRFEQNYQAQPGQSQAFVAATSSSVDPVWYPDTGANNHLTSDLSNLNLNAENYTGQDQVHISNGQDNNVFFEFHPSFFYVKDLFSGAILLSGKSKDGLYPLHSLHKIKPRAFLGERVSLNQWHARLGHPALRVNPCPAERLNQHPMQTRSRANIVKPKQLYPGIIKYPLPKALFTVNNTSTTEPSCFTEASKSPKWRAAMNIEFTALLKNGTWNLVPPKSHTNVVGCKWVFHIKQNADGSLARYKARLVAKGFHQQQGLDYGDTFSHVIKPITIHVYMTQPPGFVHFSFPNHVCHLHKALYGLKQAPRAWYSRLSTRLVELGFKGCKSDTSLFILRSGSDITLFLIYVDDIIVTGSNSTSIAAHTTTSGMYLSQRSYISDLLQKTKMHEAKPVTSPMSSSTILSKHSGTSLSDPTSYRSAVGSLQYLSLTHPDIAFAVTTYRSRSSTESEYRTVAQATTEIVWLQSLLSELGIFSSTPPLLWCDNIGATYLVANPLFHAHTKHIEIDVHFVHDLVSANTLSIRFLSSKDQIAYTFTKPLPTARFNSLKDNLNIRELPLRLQRHIKTNIDSSLSIATTDIPAATKQPQQH</sequence>
<dbReference type="Gene3D" id="3.40.50.150">
    <property type="entry name" value="Vaccinia Virus protein VP39"/>
    <property type="match status" value="1"/>
</dbReference>
<proteinExistence type="predicted"/>
<reference evidence="3" key="1">
    <citation type="submission" date="2018-02" db="EMBL/GenBank/DDBJ databases">
        <authorList>
            <person name="Cohen D.B."/>
            <person name="Kent A.D."/>
        </authorList>
    </citation>
    <scope>NUCLEOTIDE SEQUENCE</scope>
</reference>
<feature type="region of interest" description="Disordered" evidence="1">
    <location>
        <begin position="633"/>
        <end position="671"/>
    </location>
</feature>
<evidence type="ECO:0000256" key="1">
    <source>
        <dbReference type="SAM" id="MobiDB-lite"/>
    </source>
</evidence>
<dbReference type="PANTHER" id="PTHR47481">
    <property type="match status" value="1"/>
</dbReference>
<protein>
    <recommendedName>
        <fullName evidence="2">Reverse transcriptase Ty1/copia-type domain-containing protein</fullName>
    </recommendedName>
</protein>
<name>A0A2N9FRB4_FAGSY</name>
<dbReference type="InterPro" id="IPR043502">
    <property type="entry name" value="DNA/RNA_pol_sf"/>
</dbReference>
<accession>A0A2N9FRB4</accession>